<organism evidence="3 4">
    <name type="scientific">Mycolicibacterium sphagni</name>
    <dbReference type="NCBI Taxonomy" id="1786"/>
    <lineage>
        <taxon>Bacteria</taxon>
        <taxon>Bacillati</taxon>
        <taxon>Actinomycetota</taxon>
        <taxon>Actinomycetes</taxon>
        <taxon>Mycobacteriales</taxon>
        <taxon>Mycobacteriaceae</taxon>
        <taxon>Mycolicibacterium</taxon>
    </lineage>
</organism>
<dbReference type="CDD" id="cd00657">
    <property type="entry name" value="Ferritin_like"/>
    <property type="match status" value="1"/>
</dbReference>
<dbReference type="Pfam" id="PF14530">
    <property type="entry name" value="DUF4439"/>
    <property type="match status" value="1"/>
</dbReference>
<reference evidence="3 4" key="1">
    <citation type="submission" date="2019-05" db="EMBL/GenBank/DDBJ databases">
        <title>Mycolicibacterium sphagni ENV482 genome assembly.</title>
        <authorList>
            <person name="Chen W."/>
            <person name="Faulkner N.W."/>
            <person name="Hyman M.R."/>
        </authorList>
    </citation>
    <scope>NUCLEOTIDE SEQUENCE [LARGE SCALE GENOMIC DNA]</scope>
    <source>
        <strain evidence="3 4">ENV482</strain>
    </source>
</reference>
<feature type="region of interest" description="Disordered" evidence="1">
    <location>
        <begin position="1"/>
        <end position="20"/>
    </location>
</feature>
<comment type="caution">
    <text evidence="3">The sequence shown here is derived from an EMBL/GenBank/DDBJ whole genome shotgun (WGS) entry which is preliminary data.</text>
</comment>
<dbReference type="Gene3D" id="1.20.1260.10">
    <property type="match status" value="1"/>
</dbReference>
<dbReference type="RefSeq" id="WP_174396532.1">
    <property type="nucleotide sequence ID" value="NZ_VBSB01000003.1"/>
</dbReference>
<evidence type="ECO:0000313" key="4">
    <source>
        <dbReference type="Proteomes" id="UP000708347"/>
    </source>
</evidence>
<sequence>MTSPTSPQTSPDPDRPSGGADAALFDAVAAEHAAIYGYGIVSAHSSPDENDLVSAAMAEHRERRESAIALLTGRSAKAPLPAAGYQLPIPVNNPNDAATLAVRMEDDCAVAWRAALERASSEQDRTFALAALTEAAVTAARWKQVQGIKPVTVAFPGGTE</sequence>
<feature type="domain" description="DUF4439" evidence="2">
    <location>
        <begin position="23"/>
        <end position="159"/>
    </location>
</feature>
<dbReference type="InterPro" id="IPR009078">
    <property type="entry name" value="Ferritin-like_SF"/>
</dbReference>
<evidence type="ECO:0000256" key="1">
    <source>
        <dbReference type="SAM" id="MobiDB-lite"/>
    </source>
</evidence>
<accession>A0ABX2JM58</accession>
<name>A0ABX2JM58_9MYCO</name>
<proteinExistence type="predicted"/>
<keyword evidence="4" id="KW-1185">Reference proteome</keyword>
<dbReference type="EMBL" id="VBSB01000003">
    <property type="protein sequence ID" value="NTY58555.1"/>
    <property type="molecule type" value="Genomic_DNA"/>
</dbReference>
<dbReference type="InterPro" id="IPR012347">
    <property type="entry name" value="Ferritin-like"/>
</dbReference>
<dbReference type="Proteomes" id="UP000708347">
    <property type="component" value="Unassembled WGS sequence"/>
</dbReference>
<evidence type="ECO:0000259" key="2">
    <source>
        <dbReference type="Pfam" id="PF14530"/>
    </source>
</evidence>
<dbReference type="InterPro" id="IPR029447">
    <property type="entry name" value="DUF4439"/>
</dbReference>
<evidence type="ECO:0000313" key="3">
    <source>
        <dbReference type="EMBL" id="NTY58555.1"/>
    </source>
</evidence>
<gene>
    <name evidence="3" type="ORF">FEG63_03180</name>
</gene>
<dbReference type="SUPFAM" id="SSF47240">
    <property type="entry name" value="Ferritin-like"/>
    <property type="match status" value="1"/>
</dbReference>
<protein>
    <submittedName>
        <fullName evidence="3">DUF4439 domain-containing protein</fullName>
    </submittedName>
</protein>